<dbReference type="AlphaFoldDB" id="A0A4Q7PIL3"/>
<evidence type="ECO:0000259" key="2">
    <source>
        <dbReference type="PROSITE" id="PS50056"/>
    </source>
</evidence>
<proteinExistence type="inferred from homology"/>
<dbReference type="InterPro" id="IPR026893">
    <property type="entry name" value="Tyr/Ser_Pase_IphP-type"/>
</dbReference>
<evidence type="ECO:0000313" key="3">
    <source>
        <dbReference type="EMBL" id="RZT00462.1"/>
    </source>
</evidence>
<dbReference type="SUPFAM" id="SSF52799">
    <property type="entry name" value="(Phosphotyrosine protein) phosphatases II"/>
    <property type="match status" value="1"/>
</dbReference>
<dbReference type="Pfam" id="PF13350">
    <property type="entry name" value="Y_phosphatase3"/>
    <property type="match status" value="1"/>
</dbReference>
<comment type="similarity">
    <text evidence="1">Belongs to the protein-tyrosine phosphatase family.</text>
</comment>
<dbReference type="Proteomes" id="UP000292927">
    <property type="component" value="Unassembled WGS sequence"/>
</dbReference>
<protein>
    <submittedName>
        <fullName evidence="3">Protein-tyrosine phosphatase</fullName>
    </submittedName>
</protein>
<dbReference type="PROSITE" id="PS00383">
    <property type="entry name" value="TYR_PHOSPHATASE_1"/>
    <property type="match status" value="1"/>
</dbReference>
<dbReference type="PANTHER" id="PTHR31126:SF10">
    <property type="entry name" value="PROTEIN PHOSPHATASE, PUTATIVE (AFU_ORTHOLOGUE AFUA_6G06650)-RELATED"/>
    <property type="match status" value="1"/>
</dbReference>
<organism evidence="3 4">
    <name type="scientific">Cuneatibacter caecimuris</name>
    <dbReference type="NCBI Taxonomy" id="1796618"/>
    <lineage>
        <taxon>Bacteria</taxon>
        <taxon>Bacillati</taxon>
        <taxon>Bacillota</taxon>
        <taxon>Clostridia</taxon>
        <taxon>Lachnospirales</taxon>
        <taxon>Lachnospiraceae</taxon>
        <taxon>Cuneatibacter</taxon>
    </lineage>
</organism>
<dbReference type="PROSITE" id="PS50056">
    <property type="entry name" value="TYR_PHOSPHATASE_2"/>
    <property type="match status" value="1"/>
</dbReference>
<dbReference type="RefSeq" id="WP_130435075.1">
    <property type="nucleotide sequence ID" value="NZ_SGXF01000003.1"/>
</dbReference>
<comment type="caution">
    <text evidence="3">The sequence shown here is derived from an EMBL/GenBank/DDBJ whole genome shotgun (WGS) entry which is preliminary data.</text>
</comment>
<accession>A0A4Q7PIL3</accession>
<sequence length="242" mass="27076">MDCRISIPVKMDGAHNFRDLGGYPASGGMTRRGCFFRSDSLAGLSGADRSWMRQMGITCVLDLRSRKEIEQAPDSLDDSFLYYPVCMSDRMTGAADLKQFPKRLSELYIEILNSYQQEMLQVMQVLVERAGKPAVFHCTAGKDRTGVTAMLLLSLAGVPEELIIRDYASSAENMAPVFQQQKLMLEKAGWKVPEVLFSSPAEEMELAMEYLKATWGDTEQYLISCGASRTDLMQLKALLVEK</sequence>
<feature type="domain" description="Tyrosine specific protein phosphatases" evidence="2">
    <location>
        <begin position="106"/>
        <end position="182"/>
    </location>
</feature>
<evidence type="ECO:0000313" key="4">
    <source>
        <dbReference type="Proteomes" id="UP000292927"/>
    </source>
</evidence>
<dbReference type="EMBL" id="SGXF01000003">
    <property type="protein sequence ID" value="RZT00462.1"/>
    <property type="molecule type" value="Genomic_DNA"/>
</dbReference>
<dbReference type="InterPro" id="IPR000387">
    <property type="entry name" value="Tyr_Pase_dom"/>
</dbReference>
<dbReference type="OrthoDB" id="9815473at2"/>
<evidence type="ECO:0000256" key="1">
    <source>
        <dbReference type="ARBA" id="ARBA00009580"/>
    </source>
</evidence>
<gene>
    <name evidence="3" type="ORF">EV209_1773</name>
</gene>
<dbReference type="Gene3D" id="3.90.190.10">
    <property type="entry name" value="Protein tyrosine phosphatase superfamily"/>
    <property type="match status" value="1"/>
</dbReference>
<dbReference type="PANTHER" id="PTHR31126">
    <property type="entry name" value="TYROSINE-PROTEIN PHOSPHATASE"/>
    <property type="match status" value="1"/>
</dbReference>
<dbReference type="GO" id="GO:0004721">
    <property type="term" value="F:phosphoprotein phosphatase activity"/>
    <property type="evidence" value="ECO:0007669"/>
    <property type="project" value="InterPro"/>
</dbReference>
<keyword evidence="4" id="KW-1185">Reference proteome</keyword>
<dbReference type="InterPro" id="IPR016130">
    <property type="entry name" value="Tyr_Pase_AS"/>
</dbReference>
<dbReference type="InterPro" id="IPR029021">
    <property type="entry name" value="Prot-tyrosine_phosphatase-like"/>
</dbReference>
<name>A0A4Q7PIL3_9FIRM</name>
<reference evidence="3 4" key="1">
    <citation type="submission" date="2019-02" db="EMBL/GenBank/DDBJ databases">
        <title>Genomic Encyclopedia of Type Strains, Phase IV (KMG-IV): sequencing the most valuable type-strain genomes for metagenomic binning, comparative biology and taxonomic classification.</title>
        <authorList>
            <person name="Goeker M."/>
        </authorList>
    </citation>
    <scope>NUCLEOTIDE SEQUENCE [LARGE SCALE GENOMIC DNA]</scope>
    <source>
        <strain evidence="3 4">DSM 29486</strain>
    </source>
</reference>